<dbReference type="PANTHER" id="PTHR43685:SF2">
    <property type="entry name" value="GLYCOSYLTRANSFERASE 2-LIKE DOMAIN-CONTAINING PROTEIN"/>
    <property type="match status" value="1"/>
</dbReference>
<dbReference type="PANTHER" id="PTHR43685">
    <property type="entry name" value="GLYCOSYLTRANSFERASE"/>
    <property type="match status" value="1"/>
</dbReference>
<evidence type="ECO:0000259" key="1">
    <source>
        <dbReference type="Pfam" id="PF00535"/>
    </source>
</evidence>
<dbReference type="Proteomes" id="UP001597545">
    <property type="component" value="Unassembled WGS sequence"/>
</dbReference>
<sequence length="308" mass="35580">MALVSFLVPAYKARFLQEALDSMLSQTFTDHEIIVVDDASPQELETVVCGYRDPRIRYYRNAENIGGKSLVAQWTNCLQYVTGKFMVLAADDDIYDPYFLETCLSLFDKYPNVNMARTGSKQIDEKGRLIGIDGILPEHCSKYQYLFYWLQAAAFTCMGNMMFRTDVLKRKGFVDLPCAFGSDTATAVQMSEQGVGSSPLMLFSFRISNIHLSSDLGKLDEKLEANTLLFEWIGSLGYHKPEGILDRFMFERTSWPVLYAKCRYDYYNLVIKHLPFFKFYWIQKCRLLTTKDKVLMFLRFCKDKVIGQ</sequence>
<evidence type="ECO:0000313" key="3">
    <source>
        <dbReference type="Proteomes" id="UP001597545"/>
    </source>
</evidence>
<dbReference type="InterPro" id="IPR050834">
    <property type="entry name" value="Glycosyltransf_2"/>
</dbReference>
<dbReference type="InterPro" id="IPR029044">
    <property type="entry name" value="Nucleotide-diphossugar_trans"/>
</dbReference>
<reference evidence="3" key="1">
    <citation type="journal article" date="2019" name="Int. J. Syst. Evol. Microbiol.">
        <title>The Global Catalogue of Microorganisms (GCM) 10K type strain sequencing project: providing services to taxonomists for standard genome sequencing and annotation.</title>
        <authorList>
            <consortium name="The Broad Institute Genomics Platform"/>
            <consortium name="The Broad Institute Genome Sequencing Center for Infectious Disease"/>
            <person name="Wu L."/>
            <person name="Ma J."/>
        </authorList>
    </citation>
    <scope>NUCLEOTIDE SEQUENCE [LARGE SCALE GENOMIC DNA]</scope>
    <source>
        <strain evidence="3">KCTC 42662</strain>
    </source>
</reference>
<protein>
    <submittedName>
        <fullName evidence="2">Glycosyltransferase family 2 protein</fullName>
    </submittedName>
</protein>
<dbReference type="Gene3D" id="3.90.550.10">
    <property type="entry name" value="Spore Coat Polysaccharide Biosynthesis Protein SpsA, Chain A"/>
    <property type="match status" value="1"/>
</dbReference>
<dbReference type="EMBL" id="JBHULR010000015">
    <property type="protein sequence ID" value="MFD2549524.1"/>
    <property type="molecule type" value="Genomic_DNA"/>
</dbReference>
<feature type="domain" description="Glycosyltransferase 2-like" evidence="1">
    <location>
        <begin position="5"/>
        <end position="169"/>
    </location>
</feature>
<dbReference type="Pfam" id="PF00535">
    <property type="entry name" value="Glycos_transf_2"/>
    <property type="match status" value="1"/>
</dbReference>
<comment type="caution">
    <text evidence="2">The sequence shown here is derived from an EMBL/GenBank/DDBJ whole genome shotgun (WGS) entry which is preliminary data.</text>
</comment>
<dbReference type="RefSeq" id="WP_380905841.1">
    <property type="nucleotide sequence ID" value="NZ_JBHUEG010000012.1"/>
</dbReference>
<organism evidence="2 3">
    <name type="scientific">Sphingobacterium suaedae</name>
    <dbReference type="NCBI Taxonomy" id="1686402"/>
    <lineage>
        <taxon>Bacteria</taxon>
        <taxon>Pseudomonadati</taxon>
        <taxon>Bacteroidota</taxon>
        <taxon>Sphingobacteriia</taxon>
        <taxon>Sphingobacteriales</taxon>
        <taxon>Sphingobacteriaceae</taxon>
        <taxon>Sphingobacterium</taxon>
    </lineage>
</organism>
<dbReference type="SUPFAM" id="SSF53448">
    <property type="entry name" value="Nucleotide-diphospho-sugar transferases"/>
    <property type="match status" value="1"/>
</dbReference>
<evidence type="ECO:0000313" key="2">
    <source>
        <dbReference type="EMBL" id="MFD2549524.1"/>
    </source>
</evidence>
<accession>A0ABW5KKL7</accession>
<gene>
    <name evidence="2" type="ORF">ACFSR5_17880</name>
</gene>
<keyword evidence="3" id="KW-1185">Reference proteome</keyword>
<name>A0ABW5KKL7_9SPHI</name>
<dbReference type="CDD" id="cd00761">
    <property type="entry name" value="Glyco_tranf_GTA_type"/>
    <property type="match status" value="1"/>
</dbReference>
<dbReference type="InterPro" id="IPR001173">
    <property type="entry name" value="Glyco_trans_2-like"/>
</dbReference>
<proteinExistence type="predicted"/>